<reference evidence="2" key="2">
    <citation type="submission" date="2015-01" db="EMBL/GenBank/DDBJ databases">
        <title>Evolutionary Origins and Diversification of the Mycorrhizal Mutualists.</title>
        <authorList>
            <consortium name="DOE Joint Genome Institute"/>
            <consortium name="Mycorrhizal Genomics Consortium"/>
            <person name="Kohler A."/>
            <person name="Kuo A."/>
            <person name="Nagy L.G."/>
            <person name="Floudas D."/>
            <person name="Copeland A."/>
            <person name="Barry K.W."/>
            <person name="Cichocki N."/>
            <person name="Veneault-Fourrey C."/>
            <person name="LaButti K."/>
            <person name="Lindquist E.A."/>
            <person name="Lipzen A."/>
            <person name="Lundell T."/>
            <person name="Morin E."/>
            <person name="Murat C."/>
            <person name="Riley R."/>
            <person name="Ohm R."/>
            <person name="Sun H."/>
            <person name="Tunlid A."/>
            <person name="Henrissat B."/>
            <person name="Grigoriev I.V."/>
            <person name="Hibbett D.S."/>
            <person name="Martin F."/>
        </authorList>
    </citation>
    <scope>NUCLEOTIDE SEQUENCE [LARGE SCALE GENOMIC DNA]</scope>
    <source>
        <strain evidence="2">UH-Slu-Lm8-n1</strain>
    </source>
</reference>
<dbReference type="OrthoDB" id="10442910at2759"/>
<name>A0A0D0AGQ3_9AGAM</name>
<evidence type="ECO:0000313" key="2">
    <source>
        <dbReference type="Proteomes" id="UP000054485"/>
    </source>
</evidence>
<gene>
    <name evidence="1" type="ORF">CY34DRAFT_711698</name>
</gene>
<organism evidence="1 2">
    <name type="scientific">Suillus luteus UH-Slu-Lm8-n1</name>
    <dbReference type="NCBI Taxonomy" id="930992"/>
    <lineage>
        <taxon>Eukaryota</taxon>
        <taxon>Fungi</taxon>
        <taxon>Dikarya</taxon>
        <taxon>Basidiomycota</taxon>
        <taxon>Agaricomycotina</taxon>
        <taxon>Agaricomycetes</taxon>
        <taxon>Agaricomycetidae</taxon>
        <taxon>Boletales</taxon>
        <taxon>Suillineae</taxon>
        <taxon>Suillaceae</taxon>
        <taxon>Suillus</taxon>
    </lineage>
</organism>
<dbReference type="InParanoid" id="A0A0D0AGQ3"/>
<proteinExistence type="predicted"/>
<dbReference type="Proteomes" id="UP000054485">
    <property type="component" value="Unassembled WGS sequence"/>
</dbReference>
<keyword evidence="2" id="KW-1185">Reference proteome</keyword>
<reference evidence="1 2" key="1">
    <citation type="submission" date="2014-04" db="EMBL/GenBank/DDBJ databases">
        <authorList>
            <consortium name="DOE Joint Genome Institute"/>
            <person name="Kuo A."/>
            <person name="Ruytinx J."/>
            <person name="Rineau F."/>
            <person name="Colpaert J."/>
            <person name="Kohler A."/>
            <person name="Nagy L.G."/>
            <person name="Floudas D."/>
            <person name="Copeland A."/>
            <person name="Barry K.W."/>
            <person name="Cichocki N."/>
            <person name="Veneault-Fourrey C."/>
            <person name="LaButti K."/>
            <person name="Lindquist E.A."/>
            <person name="Lipzen A."/>
            <person name="Lundell T."/>
            <person name="Morin E."/>
            <person name="Murat C."/>
            <person name="Sun H."/>
            <person name="Tunlid A."/>
            <person name="Henrissat B."/>
            <person name="Grigoriev I.V."/>
            <person name="Hibbett D.S."/>
            <person name="Martin F."/>
            <person name="Nordberg H.P."/>
            <person name="Cantor M.N."/>
            <person name="Hua S.X."/>
        </authorList>
    </citation>
    <scope>NUCLEOTIDE SEQUENCE [LARGE SCALE GENOMIC DNA]</scope>
    <source>
        <strain evidence="1 2">UH-Slu-Lm8-n1</strain>
    </source>
</reference>
<sequence length="104" mass="11474">MVTMRTTVGYHFVRTASFDTLRGWSPTLVHFPNCCIIASHLCIPSALATSAHDYRLGPTLKAYLTAAPSHTLSLTQDESQSNQTFHMSLLEAEQYRISISEAGT</sequence>
<dbReference type="EMBL" id="KN835948">
    <property type="protein sequence ID" value="KIK33412.1"/>
    <property type="molecule type" value="Genomic_DNA"/>
</dbReference>
<dbReference type="HOGENOM" id="CLU_2251843_0_0_1"/>
<accession>A0A0D0AGQ3</accession>
<evidence type="ECO:0000313" key="1">
    <source>
        <dbReference type="EMBL" id="KIK33412.1"/>
    </source>
</evidence>
<dbReference type="AlphaFoldDB" id="A0A0D0AGQ3"/>
<protein>
    <submittedName>
        <fullName evidence="1">Uncharacterized protein</fullName>
    </submittedName>
</protein>